<protein>
    <submittedName>
        <fullName evidence="3">Uncharacterized protein</fullName>
    </submittedName>
</protein>
<evidence type="ECO:0000313" key="2">
    <source>
        <dbReference type="Proteomes" id="UP000887565"/>
    </source>
</evidence>
<evidence type="ECO:0000256" key="1">
    <source>
        <dbReference type="SAM" id="MobiDB-lite"/>
    </source>
</evidence>
<reference evidence="3" key="1">
    <citation type="submission" date="2022-11" db="UniProtKB">
        <authorList>
            <consortium name="WormBaseParasite"/>
        </authorList>
    </citation>
    <scope>IDENTIFICATION</scope>
</reference>
<keyword evidence="2" id="KW-1185">Reference proteome</keyword>
<accession>A0A915I579</accession>
<evidence type="ECO:0000313" key="3">
    <source>
        <dbReference type="WBParaSite" id="nRc.2.0.1.t09293-RA"/>
    </source>
</evidence>
<feature type="compositionally biased region" description="Low complexity" evidence="1">
    <location>
        <begin position="65"/>
        <end position="89"/>
    </location>
</feature>
<sequence>MGKNGIIEKTLIHLSIVDSDKTALITECCSKNSATATATTTSARGLIGTVDTITALNEDDRELPTKTTQEPESSSSSTKSKFVFPKKNE</sequence>
<name>A0A915I579_ROMCU</name>
<organism evidence="2 3">
    <name type="scientific">Romanomermis culicivorax</name>
    <name type="common">Nematode worm</name>
    <dbReference type="NCBI Taxonomy" id="13658"/>
    <lineage>
        <taxon>Eukaryota</taxon>
        <taxon>Metazoa</taxon>
        <taxon>Ecdysozoa</taxon>
        <taxon>Nematoda</taxon>
        <taxon>Enoplea</taxon>
        <taxon>Dorylaimia</taxon>
        <taxon>Mermithida</taxon>
        <taxon>Mermithoidea</taxon>
        <taxon>Mermithidae</taxon>
        <taxon>Romanomermis</taxon>
    </lineage>
</organism>
<feature type="region of interest" description="Disordered" evidence="1">
    <location>
        <begin position="55"/>
        <end position="89"/>
    </location>
</feature>
<dbReference type="AlphaFoldDB" id="A0A915I579"/>
<dbReference type="WBParaSite" id="nRc.2.0.1.t09293-RA">
    <property type="protein sequence ID" value="nRc.2.0.1.t09293-RA"/>
    <property type="gene ID" value="nRc.2.0.1.g09293"/>
</dbReference>
<proteinExistence type="predicted"/>
<dbReference type="Proteomes" id="UP000887565">
    <property type="component" value="Unplaced"/>
</dbReference>